<dbReference type="GO" id="GO:0032543">
    <property type="term" value="P:mitochondrial translation"/>
    <property type="evidence" value="ECO:0007669"/>
    <property type="project" value="InterPro"/>
</dbReference>
<dbReference type="PANTHER" id="PTHR13490">
    <property type="entry name" value="MITOCHONDRIAL 28S RIBOSOMAL PROTEIN S28"/>
    <property type="match status" value="1"/>
</dbReference>
<evidence type="ECO:0000313" key="3">
    <source>
        <dbReference type="EMBL" id="KAJ5217142.1"/>
    </source>
</evidence>
<dbReference type="GO" id="GO:0003735">
    <property type="term" value="F:structural constituent of ribosome"/>
    <property type="evidence" value="ECO:0007669"/>
    <property type="project" value="InterPro"/>
</dbReference>
<evidence type="ECO:0000313" key="4">
    <source>
        <dbReference type="Proteomes" id="UP001150941"/>
    </source>
</evidence>
<feature type="compositionally biased region" description="Basic and acidic residues" evidence="1">
    <location>
        <begin position="364"/>
        <end position="373"/>
    </location>
</feature>
<dbReference type="InterPro" id="IPR039848">
    <property type="entry name" value="Ribosomal_mS35_mt"/>
</dbReference>
<keyword evidence="4" id="KW-1185">Reference proteome</keyword>
<comment type="caution">
    <text evidence="3">The sequence shown here is derived from an EMBL/GenBank/DDBJ whole genome shotgun (WGS) entry which is preliminary data.</text>
</comment>
<dbReference type="AlphaFoldDB" id="A0A9W9TBZ4"/>
<feature type="region of interest" description="Disordered" evidence="1">
    <location>
        <begin position="359"/>
        <end position="388"/>
    </location>
</feature>
<dbReference type="EMBL" id="JAPQKS010000008">
    <property type="protein sequence ID" value="KAJ5217142.1"/>
    <property type="molecule type" value="Genomic_DNA"/>
</dbReference>
<dbReference type="PANTHER" id="PTHR13490:SF0">
    <property type="entry name" value="SMALL RIBOSOMAL SUBUNIT PROTEIN MS35"/>
    <property type="match status" value="1"/>
</dbReference>
<dbReference type="GO" id="GO:0005763">
    <property type="term" value="C:mitochondrial small ribosomal subunit"/>
    <property type="evidence" value="ECO:0007669"/>
    <property type="project" value="TreeGrafter"/>
</dbReference>
<reference evidence="3" key="2">
    <citation type="journal article" date="2023" name="IMA Fungus">
        <title>Comparative genomic study of the Penicillium genus elucidates a diverse pangenome and 15 lateral gene transfer events.</title>
        <authorList>
            <person name="Petersen C."/>
            <person name="Sorensen T."/>
            <person name="Nielsen M.R."/>
            <person name="Sondergaard T.E."/>
            <person name="Sorensen J.L."/>
            <person name="Fitzpatrick D.A."/>
            <person name="Frisvad J.C."/>
            <person name="Nielsen K.L."/>
        </authorList>
    </citation>
    <scope>NUCLEOTIDE SEQUENCE</scope>
    <source>
        <strain evidence="3">IBT 19713</strain>
    </source>
</reference>
<feature type="compositionally biased region" description="Basic residues" evidence="1">
    <location>
        <begin position="378"/>
        <end position="388"/>
    </location>
</feature>
<name>A0A9W9TBZ4_9EURO</name>
<gene>
    <name evidence="3" type="ORF">N7468_010150</name>
</gene>
<accession>A0A9W9TBZ4</accession>
<organism evidence="3 4">
    <name type="scientific">Penicillium chermesinum</name>
    <dbReference type="NCBI Taxonomy" id="63820"/>
    <lineage>
        <taxon>Eukaryota</taxon>
        <taxon>Fungi</taxon>
        <taxon>Dikarya</taxon>
        <taxon>Ascomycota</taxon>
        <taxon>Pezizomycotina</taxon>
        <taxon>Eurotiomycetes</taxon>
        <taxon>Eurotiomycetidae</taxon>
        <taxon>Eurotiales</taxon>
        <taxon>Aspergillaceae</taxon>
        <taxon>Penicillium</taxon>
    </lineage>
</organism>
<evidence type="ECO:0000256" key="1">
    <source>
        <dbReference type="SAM" id="MobiDB-lite"/>
    </source>
</evidence>
<dbReference type="InterPro" id="IPR019349">
    <property type="entry name" value="Ribosomal_mS35_mit"/>
</dbReference>
<protein>
    <recommendedName>
        <fullName evidence="2">Small ribosomal subunit protein mS35 mitochondrial conserved domain-containing protein</fullName>
    </recommendedName>
</protein>
<dbReference type="GeneID" id="83206749"/>
<dbReference type="Pfam" id="PF10213">
    <property type="entry name" value="MRP-S28"/>
    <property type="match status" value="1"/>
</dbReference>
<dbReference type="RefSeq" id="XP_058326013.1">
    <property type="nucleotide sequence ID" value="XM_058479445.1"/>
</dbReference>
<feature type="domain" description="Small ribosomal subunit protein mS35 mitochondrial conserved" evidence="2">
    <location>
        <begin position="192"/>
        <end position="314"/>
    </location>
</feature>
<dbReference type="Proteomes" id="UP001150941">
    <property type="component" value="Unassembled WGS sequence"/>
</dbReference>
<dbReference type="OrthoDB" id="283424at2759"/>
<evidence type="ECO:0000259" key="2">
    <source>
        <dbReference type="Pfam" id="PF10213"/>
    </source>
</evidence>
<proteinExistence type="predicted"/>
<sequence length="388" mass="45043">MASTTRSLARSSRLWAHYGLSLQPTRSFSVSPFRFVQEDPVMPPPPRMPRAQDYPSMPEYSPDLLSKEDRSMYDMLSPEEREAFDAENRRMVEEFNDMDLRAEVFAELDRQVNQIDKQEDIRFVDIRDKASKGFWGDDEEDEFAQVEDGDEEINDDEITSMAHAELEFHREMREYARITAWDMPMLSKLAKPFTLPPETHILRFRYTTYMGEKHPAEPKVVVELASKDLTPKYLTEAQRQTFLKLVGTRYNPQTDIVRMSCEQFGSSAQNKRYLADIVNSLIKEAKEGDAFADVPLDLRHFKPKSSPKFPESWKMTEERRKQLAARREERYNAERERAATVDGDKIVRQASIALPELNPALKARATEERERVAVKAGARSKRPAPLRR</sequence>
<reference evidence="3" key="1">
    <citation type="submission" date="2022-11" db="EMBL/GenBank/DDBJ databases">
        <authorList>
            <person name="Petersen C."/>
        </authorList>
    </citation>
    <scope>NUCLEOTIDE SEQUENCE</scope>
    <source>
        <strain evidence="3">IBT 19713</strain>
    </source>
</reference>